<dbReference type="GO" id="GO:0031119">
    <property type="term" value="P:tRNA pseudouridine synthesis"/>
    <property type="evidence" value="ECO:0007669"/>
    <property type="project" value="UniProtKB-UniRule"/>
</dbReference>
<feature type="domain" description="TRUD" evidence="5">
    <location>
        <begin position="157"/>
        <end position="307"/>
    </location>
</feature>
<dbReference type="InterPro" id="IPR042214">
    <property type="entry name" value="TruD_catalytic"/>
</dbReference>
<dbReference type="RefSeq" id="WP_188026092.1">
    <property type="nucleotide sequence ID" value="NZ_JACHGR010000003.1"/>
</dbReference>
<dbReference type="HAMAP" id="MF_01082">
    <property type="entry name" value="TruD"/>
    <property type="match status" value="1"/>
</dbReference>
<keyword evidence="3 4" id="KW-0413">Isomerase</keyword>
<dbReference type="InterPro" id="IPR001656">
    <property type="entry name" value="PsdUridine_synth_TruD"/>
</dbReference>
<proteinExistence type="inferred from homology"/>
<evidence type="ECO:0000256" key="2">
    <source>
        <dbReference type="ARBA" id="ARBA00022694"/>
    </source>
</evidence>
<dbReference type="GO" id="GO:0005829">
    <property type="term" value="C:cytosol"/>
    <property type="evidence" value="ECO:0007669"/>
    <property type="project" value="TreeGrafter"/>
</dbReference>
<dbReference type="InterPro" id="IPR050170">
    <property type="entry name" value="TruD_pseudoU_synthase"/>
</dbReference>
<dbReference type="InterPro" id="IPR043165">
    <property type="entry name" value="TruD_insert_sf"/>
</dbReference>
<keyword evidence="7" id="KW-1185">Reference proteome</keyword>
<dbReference type="PROSITE" id="PS50984">
    <property type="entry name" value="TRUD"/>
    <property type="match status" value="1"/>
</dbReference>
<dbReference type="InterPro" id="IPR020119">
    <property type="entry name" value="PsdUridine_synth_TruD_CS"/>
</dbReference>
<gene>
    <name evidence="4" type="primary">truD</name>
    <name evidence="6" type="ORF">HNR75_001210</name>
</gene>
<evidence type="ECO:0000259" key="5">
    <source>
        <dbReference type="PROSITE" id="PS50984"/>
    </source>
</evidence>
<comment type="catalytic activity">
    <reaction evidence="4">
        <text>uridine(13) in tRNA = pseudouridine(13) in tRNA</text>
        <dbReference type="Rhea" id="RHEA:42540"/>
        <dbReference type="Rhea" id="RHEA-COMP:10105"/>
        <dbReference type="Rhea" id="RHEA-COMP:10106"/>
        <dbReference type="ChEBI" id="CHEBI:65314"/>
        <dbReference type="ChEBI" id="CHEBI:65315"/>
        <dbReference type="EC" id="5.4.99.27"/>
    </reaction>
</comment>
<sequence length="353" mass="40224">MNKEFDLDWPYSFGKPEQTALLKAEPADFQVIEDLGFMPCGQGEHLFVRIRKTGENTAWVAKLLAEHTGLPLSAISWAGLKDRHAVTEQWFGLHLPGKPDPDLRGLQSDTIQVLQTIRHDKKLRPGALRGNFFCLKLRELSQSRELDMRLQQISQLGVPNYFGPQRFGHHGNNLHAAEAMFAGHRRIHDRQKRAMYLSAARSYIFNHVVAARVRDNRLQEPMLGDCLLFTNRDGYLVTDKKTDKNAIAQRIAFGELVTSAPLWGRGENLAQSDALAWESAVLAEHDAWLRALEQAGMQQERRRAVLRTNDLRWRWLDNALELHFSLSAGSYATSLIRELVTTRENKHDEDSGQ</sequence>
<protein>
    <recommendedName>
        <fullName evidence="4">tRNA pseudouridine synthase D</fullName>
        <ecNumber evidence="4">5.4.99.27</ecNumber>
    </recommendedName>
    <alternativeName>
        <fullName evidence="4">tRNA pseudouridine(13) synthase</fullName>
    </alternativeName>
    <alternativeName>
        <fullName evidence="4">tRNA pseudouridylate synthase D</fullName>
    </alternativeName>
    <alternativeName>
        <fullName evidence="4">tRNA-uridine isomerase D</fullName>
    </alternativeName>
</protein>
<dbReference type="PANTHER" id="PTHR47811:SF1">
    <property type="entry name" value="TRNA PSEUDOURIDINE SYNTHASE D"/>
    <property type="match status" value="1"/>
</dbReference>
<feature type="active site" description="Nucleophile" evidence="4">
    <location>
        <position position="82"/>
    </location>
</feature>
<dbReference type="EC" id="5.4.99.27" evidence="4"/>
<evidence type="ECO:0000313" key="6">
    <source>
        <dbReference type="EMBL" id="MBB6055328.1"/>
    </source>
</evidence>
<dbReference type="CDD" id="cd02575">
    <property type="entry name" value="PseudoU_synth_EcTruD"/>
    <property type="match status" value="1"/>
</dbReference>
<comment type="function">
    <text evidence="4">Responsible for synthesis of pseudouridine from uracil-13 in transfer RNAs.</text>
</comment>
<dbReference type="GO" id="GO:0003723">
    <property type="term" value="F:RNA binding"/>
    <property type="evidence" value="ECO:0007669"/>
    <property type="project" value="InterPro"/>
</dbReference>
<dbReference type="Gene3D" id="3.30.2340.10">
    <property type="entry name" value="TruD, insertion domain"/>
    <property type="match status" value="1"/>
</dbReference>
<dbReference type="Pfam" id="PF01142">
    <property type="entry name" value="TruD"/>
    <property type="match status" value="2"/>
</dbReference>
<accession>A0A841G8L2</accession>
<dbReference type="Gene3D" id="3.30.2350.20">
    <property type="entry name" value="TruD, catalytic domain"/>
    <property type="match status" value="1"/>
</dbReference>
<evidence type="ECO:0000313" key="7">
    <source>
        <dbReference type="Proteomes" id="UP000585721"/>
    </source>
</evidence>
<dbReference type="AlphaFoldDB" id="A0A841G8L2"/>
<dbReference type="GO" id="GO:0160150">
    <property type="term" value="F:tRNA pseudouridine(13) synthase activity"/>
    <property type="evidence" value="ECO:0007669"/>
    <property type="project" value="UniProtKB-EC"/>
</dbReference>
<dbReference type="EMBL" id="JACHGR010000003">
    <property type="protein sequence ID" value="MBB6055328.1"/>
    <property type="molecule type" value="Genomic_DNA"/>
</dbReference>
<dbReference type="PROSITE" id="PS01268">
    <property type="entry name" value="UPF0024"/>
    <property type="match status" value="1"/>
</dbReference>
<keyword evidence="2 4" id="KW-0819">tRNA processing</keyword>
<evidence type="ECO:0000256" key="3">
    <source>
        <dbReference type="ARBA" id="ARBA00023235"/>
    </source>
</evidence>
<dbReference type="PANTHER" id="PTHR47811">
    <property type="entry name" value="TRNA PSEUDOURIDINE SYNTHASE D"/>
    <property type="match status" value="1"/>
</dbReference>
<dbReference type="InterPro" id="IPR020103">
    <property type="entry name" value="PsdUridine_synth_cat_dom_sf"/>
</dbReference>
<organism evidence="6 7">
    <name type="scientific">Tolumonas osonensis</name>
    <dbReference type="NCBI Taxonomy" id="675874"/>
    <lineage>
        <taxon>Bacteria</taxon>
        <taxon>Pseudomonadati</taxon>
        <taxon>Pseudomonadota</taxon>
        <taxon>Gammaproteobacteria</taxon>
        <taxon>Aeromonadales</taxon>
        <taxon>Aeromonadaceae</taxon>
        <taxon>Tolumonas</taxon>
    </lineage>
</organism>
<evidence type="ECO:0000256" key="1">
    <source>
        <dbReference type="ARBA" id="ARBA00007953"/>
    </source>
</evidence>
<comment type="similarity">
    <text evidence="1 4">Belongs to the pseudouridine synthase TruD family.</text>
</comment>
<dbReference type="Proteomes" id="UP000585721">
    <property type="component" value="Unassembled WGS sequence"/>
</dbReference>
<evidence type="ECO:0000256" key="4">
    <source>
        <dbReference type="HAMAP-Rule" id="MF_01082"/>
    </source>
</evidence>
<reference evidence="6 7" key="1">
    <citation type="submission" date="2020-08" db="EMBL/GenBank/DDBJ databases">
        <title>Genomic Encyclopedia of Type Strains, Phase IV (KMG-IV): sequencing the most valuable type-strain genomes for metagenomic binning, comparative biology and taxonomic classification.</title>
        <authorList>
            <person name="Goeker M."/>
        </authorList>
    </citation>
    <scope>NUCLEOTIDE SEQUENCE [LARGE SCALE GENOMIC DNA]</scope>
    <source>
        <strain evidence="6 7">DSM 22975</strain>
    </source>
</reference>
<name>A0A841G8L2_9GAMM</name>
<dbReference type="InterPro" id="IPR011760">
    <property type="entry name" value="PsdUridine_synth_TruD_insert"/>
</dbReference>
<dbReference type="SUPFAM" id="SSF55120">
    <property type="entry name" value="Pseudouridine synthase"/>
    <property type="match status" value="1"/>
</dbReference>
<comment type="caution">
    <text evidence="6">The sequence shown here is derived from an EMBL/GenBank/DDBJ whole genome shotgun (WGS) entry which is preliminary data.</text>
</comment>